<dbReference type="Proteomes" id="UP000717534">
    <property type="component" value="Unassembled WGS sequence"/>
</dbReference>
<organism evidence="1 2">
    <name type="scientific">Desulfotalea psychrophila</name>
    <dbReference type="NCBI Taxonomy" id="84980"/>
    <lineage>
        <taxon>Bacteria</taxon>
        <taxon>Pseudomonadati</taxon>
        <taxon>Thermodesulfobacteriota</taxon>
        <taxon>Desulfobulbia</taxon>
        <taxon>Desulfobulbales</taxon>
        <taxon>Desulfocapsaceae</taxon>
        <taxon>Desulfotalea</taxon>
    </lineage>
</organism>
<keyword evidence="2" id="KW-1185">Reference proteome</keyword>
<dbReference type="EMBL" id="JAFITO010000067">
    <property type="protein sequence ID" value="MBN4068858.1"/>
    <property type="molecule type" value="Genomic_DNA"/>
</dbReference>
<protein>
    <submittedName>
        <fullName evidence="1">Uncharacterized protein</fullName>
    </submittedName>
</protein>
<gene>
    <name evidence="1" type="ORF">JYU06_05005</name>
</gene>
<reference evidence="1 2" key="1">
    <citation type="submission" date="2021-02" db="EMBL/GenBank/DDBJ databases">
        <title>Activity-based single-cell genomes from oceanic crustal fluid captures similar information to metagenomic and metatranscriptomic surveys with orders of magnitude less sampling.</title>
        <authorList>
            <person name="D'Angelo T.S."/>
            <person name="Orcutt B.N."/>
        </authorList>
    </citation>
    <scope>NUCLEOTIDE SEQUENCE [LARGE SCALE GENOMIC DNA]</scope>
    <source>
        <strain evidence="1">AH-315-G02</strain>
    </source>
</reference>
<evidence type="ECO:0000313" key="1">
    <source>
        <dbReference type="EMBL" id="MBN4068858.1"/>
    </source>
</evidence>
<proteinExistence type="predicted"/>
<accession>A0ABS3AVN2</accession>
<comment type="caution">
    <text evidence="1">The sequence shown here is derived from an EMBL/GenBank/DDBJ whole genome shotgun (WGS) entry which is preliminary data.</text>
</comment>
<evidence type="ECO:0000313" key="2">
    <source>
        <dbReference type="Proteomes" id="UP000717534"/>
    </source>
</evidence>
<sequence length="75" mass="7955">MSDKTPVITQFSYCDSGNAADILDGTLFVTRFLREVSPAFTDANGNAGLSDDGSTGLHMILCGIENSISLAIERL</sequence>
<name>A0ABS3AVN2_9BACT</name>